<keyword evidence="3" id="KW-1185">Reference proteome</keyword>
<feature type="repeat" description="WD" evidence="1">
    <location>
        <begin position="21"/>
        <end position="47"/>
    </location>
</feature>
<reference evidence="2 3" key="2">
    <citation type="submission" date="2018-11" db="EMBL/GenBank/DDBJ databases">
        <authorList>
            <consortium name="Pathogen Informatics"/>
        </authorList>
    </citation>
    <scope>NUCLEOTIDE SEQUENCE [LARGE SCALE GENOMIC DNA]</scope>
</reference>
<dbReference type="Gene3D" id="2.130.10.10">
    <property type="entry name" value="YVTN repeat-like/Quinoprotein amine dehydrogenase"/>
    <property type="match status" value="1"/>
</dbReference>
<sequence length="66" mass="7527">MLVLHTQNYAGFCPKCESFRDGTLICSSSYDGLVRIWDTANGHETRAEFLPGKFTLRFCAKFPSQY</sequence>
<keyword evidence="1" id="KW-0853">WD repeat</keyword>
<name>A0A183EDG2_9BILA</name>
<evidence type="ECO:0000313" key="4">
    <source>
        <dbReference type="WBParaSite" id="GPUH_0001902801-mRNA-1"/>
    </source>
</evidence>
<evidence type="ECO:0000313" key="3">
    <source>
        <dbReference type="Proteomes" id="UP000271098"/>
    </source>
</evidence>
<proteinExistence type="predicted"/>
<dbReference type="InterPro" id="IPR001680">
    <property type="entry name" value="WD40_rpt"/>
</dbReference>
<gene>
    <name evidence="2" type="ORF">GPUH_LOCUS19003</name>
</gene>
<dbReference type="SUPFAM" id="SSF50978">
    <property type="entry name" value="WD40 repeat-like"/>
    <property type="match status" value="1"/>
</dbReference>
<dbReference type="OrthoDB" id="674604at2759"/>
<accession>A0A183EDG2</accession>
<dbReference type="InterPro" id="IPR036322">
    <property type="entry name" value="WD40_repeat_dom_sf"/>
</dbReference>
<dbReference type="WBParaSite" id="GPUH_0001902801-mRNA-1">
    <property type="protein sequence ID" value="GPUH_0001902801-mRNA-1"/>
    <property type="gene ID" value="GPUH_0001902801"/>
</dbReference>
<dbReference type="AlphaFoldDB" id="A0A183EDG2"/>
<reference evidence="4" key="1">
    <citation type="submission" date="2016-06" db="UniProtKB">
        <authorList>
            <consortium name="WormBaseParasite"/>
        </authorList>
    </citation>
    <scope>IDENTIFICATION</scope>
</reference>
<dbReference type="InterPro" id="IPR015943">
    <property type="entry name" value="WD40/YVTN_repeat-like_dom_sf"/>
</dbReference>
<evidence type="ECO:0000313" key="2">
    <source>
        <dbReference type="EMBL" id="VDN32921.1"/>
    </source>
</evidence>
<evidence type="ECO:0000256" key="1">
    <source>
        <dbReference type="PROSITE-ProRule" id="PRU00221"/>
    </source>
</evidence>
<organism evidence="4">
    <name type="scientific">Gongylonema pulchrum</name>
    <dbReference type="NCBI Taxonomy" id="637853"/>
    <lineage>
        <taxon>Eukaryota</taxon>
        <taxon>Metazoa</taxon>
        <taxon>Ecdysozoa</taxon>
        <taxon>Nematoda</taxon>
        <taxon>Chromadorea</taxon>
        <taxon>Rhabditida</taxon>
        <taxon>Spirurina</taxon>
        <taxon>Spiruromorpha</taxon>
        <taxon>Spiruroidea</taxon>
        <taxon>Gongylonematidae</taxon>
        <taxon>Gongylonema</taxon>
    </lineage>
</organism>
<protein>
    <submittedName>
        <fullName evidence="4">WD_REPEATS_REGION domain-containing protein</fullName>
    </submittedName>
</protein>
<dbReference type="EMBL" id="UYRT01087746">
    <property type="protein sequence ID" value="VDN32921.1"/>
    <property type="molecule type" value="Genomic_DNA"/>
</dbReference>
<dbReference type="Proteomes" id="UP000271098">
    <property type="component" value="Unassembled WGS sequence"/>
</dbReference>
<dbReference type="PROSITE" id="PS50082">
    <property type="entry name" value="WD_REPEATS_2"/>
    <property type="match status" value="1"/>
</dbReference>